<keyword evidence="15" id="KW-1185">Reference proteome</keyword>
<comment type="cofactor">
    <cofactor evidence="2 12">
        <name>Cu(2+)</name>
        <dbReference type="ChEBI" id="CHEBI:29036"/>
    </cofactor>
</comment>
<dbReference type="Proteomes" id="UP000199041">
    <property type="component" value="Unassembled WGS sequence"/>
</dbReference>
<evidence type="ECO:0000259" key="13">
    <source>
        <dbReference type="Pfam" id="PF07732"/>
    </source>
</evidence>
<dbReference type="RefSeq" id="WP_091392164.1">
    <property type="nucleotide sequence ID" value="NZ_FNQY01000001.1"/>
</dbReference>
<feature type="binding site" description="type 1 copper site" evidence="12">
    <location>
        <position position="161"/>
    </location>
    <ligand>
        <name>Cu cation</name>
        <dbReference type="ChEBI" id="CHEBI:23378"/>
        <label>1</label>
    </ligand>
</feature>
<evidence type="ECO:0000313" key="14">
    <source>
        <dbReference type="EMBL" id="SDZ74426.1"/>
    </source>
</evidence>
<evidence type="ECO:0000256" key="11">
    <source>
        <dbReference type="ARBA" id="ARBA00049340"/>
    </source>
</evidence>
<feature type="binding site" description="type 1 copper site" evidence="12">
    <location>
        <position position="174"/>
    </location>
    <ligand>
        <name>Cu cation</name>
        <dbReference type="ChEBI" id="CHEBI:23378"/>
        <label>1</label>
    </ligand>
</feature>
<evidence type="ECO:0000256" key="3">
    <source>
        <dbReference type="ARBA" id="ARBA00010609"/>
    </source>
</evidence>
<dbReference type="Gene3D" id="2.60.40.420">
    <property type="entry name" value="Cupredoxins - blue copper proteins"/>
    <property type="match status" value="2"/>
</dbReference>
<evidence type="ECO:0000256" key="12">
    <source>
        <dbReference type="PIRSR" id="PIRSR601287-1"/>
    </source>
</evidence>
<dbReference type="NCBIfam" id="TIGR02376">
    <property type="entry name" value="Cu_nitrite_red"/>
    <property type="match status" value="1"/>
</dbReference>
<dbReference type="Pfam" id="PF07732">
    <property type="entry name" value="Cu-oxidase_3"/>
    <property type="match status" value="1"/>
</dbReference>
<feature type="binding site" description="type 1 copper site" evidence="12">
    <location>
        <position position="125"/>
    </location>
    <ligand>
        <name>Cu cation</name>
        <dbReference type="ChEBI" id="CHEBI:23378"/>
        <label>1</label>
    </ligand>
</feature>
<evidence type="ECO:0000256" key="10">
    <source>
        <dbReference type="ARBA" id="ARBA00023008"/>
    </source>
</evidence>
<evidence type="ECO:0000256" key="8">
    <source>
        <dbReference type="ARBA" id="ARBA00022737"/>
    </source>
</evidence>
<dbReference type="InterPro" id="IPR001287">
    <property type="entry name" value="NO2-reductase_Cu"/>
</dbReference>
<dbReference type="PANTHER" id="PTHR11709">
    <property type="entry name" value="MULTI-COPPER OXIDASE"/>
    <property type="match status" value="1"/>
</dbReference>
<evidence type="ECO:0000256" key="2">
    <source>
        <dbReference type="ARBA" id="ARBA00001973"/>
    </source>
</evidence>
<evidence type="ECO:0000256" key="1">
    <source>
        <dbReference type="ARBA" id="ARBA00001960"/>
    </source>
</evidence>
<evidence type="ECO:0000256" key="6">
    <source>
        <dbReference type="ARBA" id="ARBA00017290"/>
    </source>
</evidence>
<comment type="similarity">
    <text evidence="3">Belongs to the multicopper oxidase family.</text>
</comment>
<feature type="domain" description="Plastocyanin-like" evidence="13">
    <location>
        <begin position="71"/>
        <end position="184"/>
    </location>
</feature>
<comment type="cofactor">
    <cofactor evidence="1 12">
        <name>Cu(+)</name>
        <dbReference type="ChEBI" id="CHEBI:49552"/>
    </cofactor>
</comment>
<dbReference type="InterPro" id="IPR011707">
    <property type="entry name" value="Cu-oxidase-like_N"/>
</dbReference>
<dbReference type="SUPFAM" id="SSF49503">
    <property type="entry name" value="Cupredoxins"/>
    <property type="match status" value="2"/>
</dbReference>
<dbReference type="GO" id="GO:0050421">
    <property type="term" value="F:nitrite reductase (NO-forming) activity"/>
    <property type="evidence" value="ECO:0007669"/>
    <property type="project" value="UniProtKB-EC"/>
</dbReference>
<dbReference type="EMBL" id="FNQY01000001">
    <property type="protein sequence ID" value="SDZ74426.1"/>
    <property type="molecule type" value="Genomic_DNA"/>
</dbReference>
<comment type="catalytic activity">
    <reaction evidence="11">
        <text>nitric oxide + Fe(III)-[cytochrome c] + H2O = Fe(II)-[cytochrome c] + nitrite + 2 H(+)</text>
        <dbReference type="Rhea" id="RHEA:15233"/>
        <dbReference type="Rhea" id="RHEA-COMP:10350"/>
        <dbReference type="Rhea" id="RHEA-COMP:14399"/>
        <dbReference type="ChEBI" id="CHEBI:15377"/>
        <dbReference type="ChEBI" id="CHEBI:15378"/>
        <dbReference type="ChEBI" id="CHEBI:16301"/>
        <dbReference type="ChEBI" id="CHEBI:16480"/>
        <dbReference type="ChEBI" id="CHEBI:29033"/>
        <dbReference type="ChEBI" id="CHEBI:29034"/>
        <dbReference type="EC" id="1.7.2.1"/>
    </reaction>
</comment>
<feature type="binding site" description="type 1 copper site" evidence="12">
    <location>
        <position position="160"/>
    </location>
    <ligand>
        <name>Cu cation</name>
        <dbReference type="ChEBI" id="CHEBI:23378"/>
        <label>1</label>
    </ligand>
</feature>
<dbReference type="STRING" id="551991.SAMN05192529_101153"/>
<evidence type="ECO:0000256" key="9">
    <source>
        <dbReference type="ARBA" id="ARBA00023002"/>
    </source>
</evidence>
<gene>
    <name evidence="14" type="ORF">SAMN05192529_101153</name>
</gene>
<dbReference type="AlphaFoldDB" id="A0A1H3VI28"/>
<dbReference type="GO" id="GO:0005507">
    <property type="term" value="F:copper ion binding"/>
    <property type="evidence" value="ECO:0007669"/>
    <property type="project" value="InterPro"/>
</dbReference>
<dbReference type="PANTHER" id="PTHR11709:SF394">
    <property type="entry name" value="FI03373P-RELATED"/>
    <property type="match status" value="1"/>
</dbReference>
<proteinExistence type="inferred from homology"/>
<dbReference type="InterPro" id="IPR008972">
    <property type="entry name" value="Cupredoxin"/>
</dbReference>
<feature type="binding site" description="type 1 copper site" evidence="12">
    <location>
        <position position="120"/>
    </location>
    <ligand>
        <name>Cu cation</name>
        <dbReference type="ChEBI" id="CHEBI:23378"/>
        <label>1</label>
    </ligand>
</feature>
<sequence>MKKTVKFAFILLSLIGVYCMFWGCSNNKADKQDQLETLQGAYTARLGVAPLAPPSISQYKTPQKVIVNLLVTEKQMQLANGVQYTFWTFNGTVPGPMIRVHQGDEVEVHLSNSPNSTMPHNIDFHAATGPGGGAEASATAPGHTSVFGFRALKPGLFIYHCAMAPVGMHIANGMYGLILVEPKEGLPKVDKEFYMVQGEVYTDGKFGDTGLQHFNLQKALDEKPDYVVFNGSVGALMGDNAFHAKVGETVRIFFGNAGPSLTSSFHVIGEIFDRVYLEGGQMINRDVQTTLVPVGGAVITEFTCKVPGYYSIVDHSIFRAFNKGAIGQLEITGAENKDIYSGKIKDEPYIETQSK</sequence>
<dbReference type="CDD" id="cd11020">
    <property type="entry name" value="CuRO_1_CuNIR"/>
    <property type="match status" value="1"/>
</dbReference>
<keyword evidence="7 12" id="KW-0479">Metal-binding</keyword>
<evidence type="ECO:0000256" key="4">
    <source>
        <dbReference type="ARBA" id="ARBA00011233"/>
    </source>
</evidence>
<organism evidence="14 15">
    <name type="scientific">Arachidicoccus rhizosphaerae</name>
    <dbReference type="NCBI Taxonomy" id="551991"/>
    <lineage>
        <taxon>Bacteria</taxon>
        <taxon>Pseudomonadati</taxon>
        <taxon>Bacteroidota</taxon>
        <taxon>Chitinophagia</taxon>
        <taxon>Chitinophagales</taxon>
        <taxon>Chitinophagaceae</taxon>
        <taxon>Arachidicoccus</taxon>
    </lineage>
</organism>
<keyword evidence="9" id="KW-0560">Oxidoreductase</keyword>
<dbReference type="CDD" id="cd04208">
    <property type="entry name" value="CuRO_2_CuNIR"/>
    <property type="match status" value="1"/>
</dbReference>
<dbReference type="PRINTS" id="PR00695">
    <property type="entry name" value="CUNO2RDTASE"/>
</dbReference>
<keyword evidence="8" id="KW-0677">Repeat</keyword>
<evidence type="ECO:0000256" key="7">
    <source>
        <dbReference type="ARBA" id="ARBA00022723"/>
    </source>
</evidence>
<dbReference type="InterPro" id="IPR045087">
    <property type="entry name" value="Cu-oxidase_fam"/>
</dbReference>
<name>A0A1H3VI28_9BACT</name>
<protein>
    <recommendedName>
        <fullName evidence="6">Copper-containing nitrite reductase</fullName>
        <ecNumber evidence="5">1.7.2.1</ecNumber>
    </recommendedName>
</protein>
<reference evidence="14 15" key="1">
    <citation type="submission" date="2016-10" db="EMBL/GenBank/DDBJ databases">
        <authorList>
            <person name="de Groot N.N."/>
        </authorList>
    </citation>
    <scope>NUCLEOTIDE SEQUENCE [LARGE SCALE GENOMIC DNA]</scope>
    <source>
        <strain evidence="14 15">Vu-144</strain>
    </source>
</reference>
<evidence type="ECO:0000313" key="15">
    <source>
        <dbReference type="Proteomes" id="UP000199041"/>
    </source>
</evidence>
<accession>A0A1H3VI28</accession>
<dbReference type="OrthoDB" id="9811395at2"/>
<feature type="binding site" description="type 1 copper site" evidence="12">
    <location>
        <position position="315"/>
    </location>
    <ligand>
        <name>Cu cation</name>
        <dbReference type="ChEBI" id="CHEBI:23378"/>
        <label>1</label>
    </ligand>
</feature>
<evidence type="ECO:0000256" key="5">
    <source>
        <dbReference type="ARBA" id="ARBA00011882"/>
    </source>
</evidence>
<keyword evidence="10 12" id="KW-0186">Copper</keyword>
<comment type="subunit">
    <text evidence="4">Homotrimer.</text>
</comment>
<dbReference type="FunFam" id="2.60.40.420:FF:000093">
    <property type="entry name" value="Copper-containing nitrite reductase"/>
    <property type="match status" value="1"/>
</dbReference>
<dbReference type="EC" id="1.7.2.1" evidence="5"/>
<feature type="binding site" description="type 1 copper site" evidence="12">
    <location>
        <position position="169"/>
    </location>
    <ligand>
        <name>Cu cation</name>
        <dbReference type="ChEBI" id="CHEBI:23378"/>
        <label>1</label>
    </ligand>
</feature>